<feature type="transmembrane region" description="Helical" evidence="6">
    <location>
        <begin position="66"/>
        <end position="86"/>
    </location>
</feature>
<name>A0ABQ7H3Z2_DUNSA</name>
<keyword evidence="8" id="KW-1185">Reference proteome</keyword>
<protein>
    <submittedName>
        <fullName evidence="7">Major facilitator superfamily domain-containing protein</fullName>
    </submittedName>
</protein>
<gene>
    <name evidence="7" type="ORF">DUNSADRAFT_12274</name>
</gene>
<feature type="transmembrane region" description="Helical" evidence="6">
    <location>
        <begin position="169"/>
        <end position="191"/>
    </location>
</feature>
<feature type="transmembrane region" description="Helical" evidence="6">
    <location>
        <begin position="40"/>
        <end position="60"/>
    </location>
</feature>
<comment type="caution">
    <text evidence="7">The sequence shown here is derived from an EMBL/GenBank/DDBJ whole genome shotgun (WGS) entry which is preliminary data.</text>
</comment>
<sequence>MRVLLNCIYMGMGLVSPTKCCLRWKPCRVPLEKRSRALSLIYSGHQIGSILSLLISPFLLNSGGAPLLFSVYGSLGFVWLLAWHPLVQADPQHQQLGINKDKGQLGPASPVPSLSDVPLARFCRSKAVWAIAIAHSNFGNTYSIIIAWLPTFYSETLGLDMKHSAWCSILPWAAMAAGTLTSGYIADKLIAAKNLNTSQVRKLLQSLGCCGPAACFLYLACSPSKGSLHGAVLSLSLAMGLLGLQAGGFGSNHQDIAAARIAPILFGITSFCASMVGSVGVLMVGRVLDVFHSWSMAFFAIASINLATAFLFHRLSSSDLQFE</sequence>
<evidence type="ECO:0000256" key="1">
    <source>
        <dbReference type="ARBA" id="ARBA00004141"/>
    </source>
</evidence>
<dbReference type="SUPFAM" id="SSF103473">
    <property type="entry name" value="MFS general substrate transporter"/>
    <property type="match status" value="1"/>
</dbReference>
<dbReference type="InterPro" id="IPR036259">
    <property type="entry name" value="MFS_trans_sf"/>
</dbReference>
<comment type="similarity">
    <text evidence="5">Belongs to the major facilitator superfamily. Sodium/anion cotransporter (TC 2.A.1.14) family.</text>
</comment>
<dbReference type="PANTHER" id="PTHR11662">
    <property type="entry name" value="SOLUTE CARRIER FAMILY 17"/>
    <property type="match status" value="1"/>
</dbReference>
<feature type="transmembrane region" description="Helical" evidence="6">
    <location>
        <begin position="261"/>
        <end position="285"/>
    </location>
</feature>
<evidence type="ECO:0000313" key="8">
    <source>
        <dbReference type="Proteomes" id="UP000815325"/>
    </source>
</evidence>
<proteinExistence type="inferred from homology"/>
<dbReference type="Gene3D" id="1.20.1250.20">
    <property type="entry name" value="MFS general substrate transporter like domains"/>
    <property type="match status" value="2"/>
</dbReference>
<dbReference type="Pfam" id="PF07690">
    <property type="entry name" value="MFS_1"/>
    <property type="match status" value="1"/>
</dbReference>
<feature type="transmembrane region" description="Helical" evidence="6">
    <location>
        <begin position="226"/>
        <end position="249"/>
    </location>
</feature>
<keyword evidence="3 6" id="KW-1133">Transmembrane helix</keyword>
<feature type="transmembrane region" description="Helical" evidence="6">
    <location>
        <begin position="127"/>
        <end position="149"/>
    </location>
</feature>
<dbReference type="InterPro" id="IPR011701">
    <property type="entry name" value="MFS"/>
</dbReference>
<evidence type="ECO:0000256" key="5">
    <source>
        <dbReference type="ARBA" id="ARBA00024362"/>
    </source>
</evidence>
<accession>A0ABQ7H3Z2</accession>
<keyword evidence="4 6" id="KW-0472">Membrane</keyword>
<reference evidence="7" key="1">
    <citation type="submission" date="2017-08" db="EMBL/GenBank/DDBJ databases">
        <authorList>
            <person name="Polle J.E."/>
            <person name="Barry K."/>
            <person name="Cushman J."/>
            <person name="Schmutz J."/>
            <person name="Tran D."/>
            <person name="Hathwaick L.T."/>
            <person name="Yim W.C."/>
            <person name="Jenkins J."/>
            <person name="Mckie-Krisberg Z.M."/>
            <person name="Prochnik S."/>
            <person name="Lindquist E."/>
            <person name="Dockter R.B."/>
            <person name="Adam C."/>
            <person name="Molina H."/>
            <person name="Bunkerborg J."/>
            <person name="Jin E."/>
            <person name="Buchheim M."/>
            <person name="Magnuson J."/>
        </authorList>
    </citation>
    <scope>NUCLEOTIDE SEQUENCE</scope>
    <source>
        <strain evidence="7">CCAP 19/18</strain>
    </source>
</reference>
<evidence type="ECO:0000313" key="7">
    <source>
        <dbReference type="EMBL" id="KAF5841577.1"/>
    </source>
</evidence>
<evidence type="ECO:0000256" key="2">
    <source>
        <dbReference type="ARBA" id="ARBA00022692"/>
    </source>
</evidence>
<evidence type="ECO:0000256" key="6">
    <source>
        <dbReference type="SAM" id="Phobius"/>
    </source>
</evidence>
<keyword evidence="2 6" id="KW-0812">Transmembrane</keyword>
<dbReference type="EMBL" id="MU069482">
    <property type="protein sequence ID" value="KAF5841577.1"/>
    <property type="molecule type" value="Genomic_DNA"/>
</dbReference>
<feature type="transmembrane region" description="Helical" evidence="6">
    <location>
        <begin position="291"/>
        <end position="312"/>
    </location>
</feature>
<dbReference type="InterPro" id="IPR050382">
    <property type="entry name" value="MFS_Na/Anion_cotransporter"/>
</dbReference>
<organism evidence="7 8">
    <name type="scientific">Dunaliella salina</name>
    <name type="common">Green alga</name>
    <name type="synonym">Protococcus salinus</name>
    <dbReference type="NCBI Taxonomy" id="3046"/>
    <lineage>
        <taxon>Eukaryota</taxon>
        <taxon>Viridiplantae</taxon>
        <taxon>Chlorophyta</taxon>
        <taxon>core chlorophytes</taxon>
        <taxon>Chlorophyceae</taxon>
        <taxon>CS clade</taxon>
        <taxon>Chlamydomonadales</taxon>
        <taxon>Dunaliellaceae</taxon>
        <taxon>Dunaliella</taxon>
    </lineage>
</organism>
<dbReference type="Proteomes" id="UP000815325">
    <property type="component" value="Unassembled WGS sequence"/>
</dbReference>
<evidence type="ECO:0000256" key="3">
    <source>
        <dbReference type="ARBA" id="ARBA00022989"/>
    </source>
</evidence>
<evidence type="ECO:0000256" key="4">
    <source>
        <dbReference type="ARBA" id="ARBA00023136"/>
    </source>
</evidence>
<comment type="subcellular location">
    <subcellularLocation>
        <location evidence="1">Membrane</location>
        <topology evidence="1">Multi-pass membrane protein</topology>
    </subcellularLocation>
</comment>
<dbReference type="PANTHER" id="PTHR11662:SF446">
    <property type="entry name" value="SODIUM-DEPENDENT PHOSPHATE TRANSPORT PROTEIN 1, CHLOROPLASTIC"/>
    <property type="match status" value="1"/>
</dbReference>